<comment type="caution">
    <text evidence="2">The sequence shown here is derived from an EMBL/GenBank/DDBJ whole genome shotgun (WGS) entry which is preliminary data.</text>
</comment>
<keyword evidence="3" id="KW-1185">Reference proteome</keyword>
<evidence type="ECO:0000256" key="1">
    <source>
        <dbReference type="SAM" id="MobiDB-lite"/>
    </source>
</evidence>
<sequence>MVEISEQQSNEASSSSYTNIRELVPGSHQLGAEERKNNSFALQNNVLGKYKPTDLKKSCSTSLKQIHGLLNQTSVPSRSSRSRPATVVKTLTSFDIAAKYNQLLDIRLDLCKMTKLKLEQHVNKKNNYVS</sequence>
<gene>
    <name evidence="2" type="ORF">ACAOBT_LOCUS8649</name>
</gene>
<proteinExistence type="predicted"/>
<name>A0A9P0KAS0_ACAOB</name>
<feature type="region of interest" description="Disordered" evidence="1">
    <location>
        <begin position="1"/>
        <end position="37"/>
    </location>
</feature>
<feature type="compositionally biased region" description="Low complexity" evidence="1">
    <location>
        <begin position="1"/>
        <end position="16"/>
    </location>
</feature>
<evidence type="ECO:0000313" key="3">
    <source>
        <dbReference type="Proteomes" id="UP001152888"/>
    </source>
</evidence>
<organism evidence="2 3">
    <name type="scientific">Acanthoscelides obtectus</name>
    <name type="common">Bean weevil</name>
    <name type="synonym">Bruchus obtectus</name>
    <dbReference type="NCBI Taxonomy" id="200917"/>
    <lineage>
        <taxon>Eukaryota</taxon>
        <taxon>Metazoa</taxon>
        <taxon>Ecdysozoa</taxon>
        <taxon>Arthropoda</taxon>
        <taxon>Hexapoda</taxon>
        <taxon>Insecta</taxon>
        <taxon>Pterygota</taxon>
        <taxon>Neoptera</taxon>
        <taxon>Endopterygota</taxon>
        <taxon>Coleoptera</taxon>
        <taxon>Polyphaga</taxon>
        <taxon>Cucujiformia</taxon>
        <taxon>Chrysomeloidea</taxon>
        <taxon>Chrysomelidae</taxon>
        <taxon>Bruchinae</taxon>
        <taxon>Bruchini</taxon>
        <taxon>Acanthoscelides</taxon>
    </lineage>
</organism>
<dbReference type="OrthoDB" id="6783143at2759"/>
<evidence type="ECO:0000313" key="2">
    <source>
        <dbReference type="EMBL" id="CAH1969943.1"/>
    </source>
</evidence>
<dbReference type="AlphaFoldDB" id="A0A9P0KAS0"/>
<reference evidence="2" key="1">
    <citation type="submission" date="2022-03" db="EMBL/GenBank/DDBJ databases">
        <authorList>
            <person name="Sayadi A."/>
        </authorList>
    </citation>
    <scope>NUCLEOTIDE SEQUENCE</scope>
</reference>
<dbReference type="EMBL" id="CAKOFQ010006767">
    <property type="protein sequence ID" value="CAH1969943.1"/>
    <property type="molecule type" value="Genomic_DNA"/>
</dbReference>
<protein>
    <submittedName>
        <fullName evidence="2">Uncharacterized protein</fullName>
    </submittedName>
</protein>
<accession>A0A9P0KAS0</accession>
<dbReference type="Proteomes" id="UP001152888">
    <property type="component" value="Unassembled WGS sequence"/>
</dbReference>